<comment type="caution">
    <text evidence="1">The sequence shown here is derived from an EMBL/GenBank/DDBJ whole genome shotgun (WGS) entry which is preliminary data.</text>
</comment>
<gene>
    <name evidence="1" type="ORF">A3D07_00285</name>
</gene>
<dbReference type="GO" id="GO:0003677">
    <property type="term" value="F:DNA binding"/>
    <property type="evidence" value="ECO:0007669"/>
    <property type="project" value="InterPro"/>
</dbReference>
<proteinExistence type="predicted"/>
<dbReference type="Gene3D" id="1.20.272.10">
    <property type="match status" value="1"/>
</dbReference>
<sequence>MIHVLHGENTDDSERYLKSLLVNYKDIPKVQLTDKDRIELFQEAVYAEDLFETEKLVICRNWLSSKKIKLNSLSEIPQNRTVIFLEDTKLALGQAAKNPSNLLIKEFKLQSTIFWFLDSLSPDFSKSARYLPQIETDKKNILVWNLLFRVSLLIAVKYQARKEKSQDFFERNIQDWQWDKIQRQADLFSLNTLIGFYRGLLRLDYATKNGTSAMDEKSLVAILLLKYLPA</sequence>
<organism evidence="1 2">
    <name type="scientific">Candidatus Curtissbacteria bacterium RIFCSPHIGHO2_02_FULL_42_15</name>
    <dbReference type="NCBI Taxonomy" id="1797716"/>
    <lineage>
        <taxon>Bacteria</taxon>
        <taxon>Candidatus Curtissiibacteriota</taxon>
    </lineage>
</organism>
<dbReference type="GO" id="GO:0006260">
    <property type="term" value="P:DNA replication"/>
    <property type="evidence" value="ECO:0007669"/>
    <property type="project" value="InterPro"/>
</dbReference>
<accession>A0A1F5GIY4</accession>
<name>A0A1F5GIY4_9BACT</name>
<protein>
    <recommendedName>
        <fullName evidence="3">DNA polymerase III delta N-terminal domain-containing protein</fullName>
    </recommendedName>
</protein>
<dbReference type="InterPro" id="IPR008921">
    <property type="entry name" value="DNA_pol3_clamp-load_cplx_C"/>
</dbReference>
<evidence type="ECO:0000313" key="2">
    <source>
        <dbReference type="Proteomes" id="UP000177124"/>
    </source>
</evidence>
<reference evidence="1 2" key="1">
    <citation type="journal article" date="2016" name="Nat. Commun.">
        <title>Thousands of microbial genomes shed light on interconnected biogeochemical processes in an aquifer system.</title>
        <authorList>
            <person name="Anantharaman K."/>
            <person name="Brown C.T."/>
            <person name="Hug L.A."/>
            <person name="Sharon I."/>
            <person name="Castelle C.J."/>
            <person name="Probst A.J."/>
            <person name="Thomas B.C."/>
            <person name="Singh A."/>
            <person name="Wilkins M.J."/>
            <person name="Karaoz U."/>
            <person name="Brodie E.L."/>
            <person name="Williams K.H."/>
            <person name="Hubbard S.S."/>
            <person name="Banfield J.F."/>
        </authorList>
    </citation>
    <scope>NUCLEOTIDE SEQUENCE [LARGE SCALE GENOMIC DNA]</scope>
</reference>
<dbReference type="AlphaFoldDB" id="A0A1F5GIY4"/>
<dbReference type="Proteomes" id="UP000177124">
    <property type="component" value="Unassembled WGS sequence"/>
</dbReference>
<dbReference type="SUPFAM" id="SSF48019">
    <property type="entry name" value="post-AAA+ oligomerization domain-like"/>
    <property type="match status" value="1"/>
</dbReference>
<dbReference type="EMBL" id="MFBF01000009">
    <property type="protein sequence ID" value="OGD91841.1"/>
    <property type="molecule type" value="Genomic_DNA"/>
</dbReference>
<evidence type="ECO:0000313" key="1">
    <source>
        <dbReference type="EMBL" id="OGD91841.1"/>
    </source>
</evidence>
<dbReference type="STRING" id="1797716.A3D07_00285"/>
<evidence type="ECO:0008006" key="3">
    <source>
        <dbReference type="Google" id="ProtNLM"/>
    </source>
</evidence>